<dbReference type="GeneID" id="61049603"/>
<organism evidence="2 3">
    <name type="scientific">Rhizobium loti</name>
    <name type="common">Mesorhizobium loti</name>
    <dbReference type="NCBI Taxonomy" id="381"/>
    <lineage>
        <taxon>Bacteria</taxon>
        <taxon>Pseudomonadati</taxon>
        <taxon>Pseudomonadota</taxon>
        <taxon>Alphaproteobacteria</taxon>
        <taxon>Hyphomicrobiales</taxon>
        <taxon>Phyllobacteriaceae</taxon>
        <taxon>Mesorhizobium</taxon>
    </lineage>
</organism>
<name>A0A8E2WFM7_RHILI</name>
<evidence type="ECO:0008006" key="4">
    <source>
        <dbReference type="Google" id="ProtNLM"/>
    </source>
</evidence>
<reference evidence="2 3" key="1">
    <citation type="submission" date="2018-05" db="EMBL/GenBank/DDBJ databases">
        <title>Genomic Encyclopedia of Type Strains, Phase IV (KMG-IV): sequencing the most valuable type-strain genomes for metagenomic binning, comparative biology and taxonomic classification.</title>
        <authorList>
            <person name="Goeker M."/>
        </authorList>
    </citation>
    <scope>NUCLEOTIDE SEQUENCE [LARGE SCALE GENOMIC DNA]</scope>
    <source>
        <strain evidence="2 3">DSM 2626</strain>
    </source>
</reference>
<accession>A0A8E2WFM7</accession>
<evidence type="ECO:0000313" key="2">
    <source>
        <dbReference type="EMBL" id="PWJ93569.1"/>
    </source>
</evidence>
<dbReference type="Proteomes" id="UP000245631">
    <property type="component" value="Unassembled WGS sequence"/>
</dbReference>
<gene>
    <name evidence="2" type="ORF">C8D77_101248</name>
</gene>
<dbReference type="EMBL" id="QGGH01000001">
    <property type="protein sequence ID" value="PWJ93569.1"/>
    <property type="molecule type" value="Genomic_DNA"/>
</dbReference>
<evidence type="ECO:0000313" key="3">
    <source>
        <dbReference type="Proteomes" id="UP000245631"/>
    </source>
</evidence>
<comment type="caution">
    <text evidence="2">The sequence shown here is derived from an EMBL/GenBank/DDBJ whole genome shotgun (WGS) entry which is preliminary data.</text>
</comment>
<protein>
    <recommendedName>
        <fullName evidence="4">HNH endonuclease</fullName>
    </recommendedName>
</protein>
<dbReference type="AlphaFoldDB" id="A0A8E2WFM7"/>
<dbReference type="RefSeq" id="WP_109658783.1">
    <property type="nucleotide sequence ID" value="NZ_QGGH01000001.1"/>
</dbReference>
<evidence type="ECO:0000256" key="1">
    <source>
        <dbReference type="SAM" id="MobiDB-lite"/>
    </source>
</evidence>
<sequence length="222" mass="24596">MKRIDLSGQQFGQLRVLGPASMVNKHLRWNCICACGAECQVSGEGLRKGIAISCGCNQRKGRGNTTHGLNTGGTHPLAGTWSGIQQRCFNPNAQRYNRYGGRGITVCDRWLNGADGKPGFQCFVEDMGPKPTPEHSIERKDKDGNYEPGNCHWALDVEQARNRRTTVEVDLDGERVSLAEYCERKGLTYKIVHQRLSRGWSLEKASSPIVSPAQRPRAEARA</sequence>
<feature type="region of interest" description="Disordered" evidence="1">
    <location>
        <begin position="202"/>
        <end position="222"/>
    </location>
</feature>
<proteinExistence type="predicted"/>